<dbReference type="EMBL" id="QGGU01000002">
    <property type="protein sequence ID" value="PWK53703.1"/>
    <property type="molecule type" value="Genomic_DNA"/>
</dbReference>
<dbReference type="PANTHER" id="PTHR42886:SF29">
    <property type="entry name" value="PUMMELIG, ISOFORM A"/>
    <property type="match status" value="1"/>
</dbReference>
<accession>A0A316FZ58</accession>
<sequence>MIEKHFFTIDSDAGQVYCIARYSVTNHDDETIHISGASIICPPIGTDYNNSYQNLRVLGEQLANKGQLVIHLDYIGFGNSSEKAEDTEQLESMVSSITSVHSWLKDVGINQINIVGLRFGATLAALSANSVVINKLILWSPVVKGKSFIREIKMLAQASEQTIESSESLDISGWTIEPSTSQAISYIDLLTGEPSAKNIFILQDGQKRQLNKLADYYAKEKSINVTIEEQSELVALLVDAHESQLATESNQSVVDFIDEDIGNTSSLLLEDFRAKSICRGDNYKDSYHYDEQKYMIKTDSLINNNDLPTLVFLNSGSNHQVGPHRLYVTLTREFAKLGFNSFRIDLPGLGETPAEIDNEDNKPYPKNVVATLSSMLKNMGLHSKPLIMVGLCSGAYHSLKFSAEAENINIDESIIINPLTFYWQQGMTINDSPSVTFGHWNWYLKSMKDWHRWKKLLKGDVNIKPILKTIQQRFFIKPAQVSSSKPKNHNGWEINADINRTLFKINQRNIQQTFVFSESDPGFGMLRFLAKKAYKKLTKNKALIVHHISNADHTFSKMHARQRLIELLTDHLTKHYVESQLKSKESL</sequence>
<dbReference type="Gene3D" id="3.40.50.1820">
    <property type="entry name" value="alpha/beta hydrolase"/>
    <property type="match status" value="2"/>
</dbReference>
<organism evidence="1 2">
    <name type="scientific">Pleionea mediterranea</name>
    <dbReference type="NCBI Taxonomy" id="523701"/>
    <lineage>
        <taxon>Bacteria</taxon>
        <taxon>Pseudomonadati</taxon>
        <taxon>Pseudomonadota</taxon>
        <taxon>Gammaproteobacteria</taxon>
        <taxon>Oceanospirillales</taxon>
        <taxon>Pleioneaceae</taxon>
        <taxon>Pleionea</taxon>
    </lineage>
</organism>
<name>A0A316FZ58_9GAMM</name>
<evidence type="ECO:0000313" key="1">
    <source>
        <dbReference type="EMBL" id="PWK53703.1"/>
    </source>
</evidence>
<dbReference type="PANTHER" id="PTHR42886">
    <property type="entry name" value="RE40534P-RELATED"/>
    <property type="match status" value="1"/>
</dbReference>
<evidence type="ECO:0000313" key="2">
    <source>
        <dbReference type="Proteomes" id="UP000245790"/>
    </source>
</evidence>
<comment type="caution">
    <text evidence="1">The sequence shown here is derived from an EMBL/GenBank/DDBJ whole genome shotgun (WGS) entry which is preliminary data.</text>
</comment>
<proteinExistence type="predicted"/>
<dbReference type="AlphaFoldDB" id="A0A316FZ58"/>
<keyword evidence="2" id="KW-1185">Reference proteome</keyword>
<dbReference type="InterPro" id="IPR029058">
    <property type="entry name" value="AB_hydrolase_fold"/>
</dbReference>
<dbReference type="SUPFAM" id="SSF53474">
    <property type="entry name" value="alpha/beta-Hydrolases"/>
    <property type="match status" value="2"/>
</dbReference>
<dbReference type="RefSeq" id="WP_109761775.1">
    <property type="nucleotide sequence ID" value="NZ_QGGU01000002.1"/>
</dbReference>
<reference evidence="1 2" key="1">
    <citation type="submission" date="2018-05" db="EMBL/GenBank/DDBJ databases">
        <title>Genomic Encyclopedia of Type Strains, Phase IV (KMG-IV): sequencing the most valuable type-strain genomes for metagenomic binning, comparative biology and taxonomic classification.</title>
        <authorList>
            <person name="Goeker M."/>
        </authorList>
    </citation>
    <scope>NUCLEOTIDE SEQUENCE [LARGE SCALE GENOMIC DNA]</scope>
    <source>
        <strain evidence="1 2">DSM 25350</strain>
    </source>
</reference>
<dbReference type="Proteomes" id="UP000245790">
    <property type="component" value="Unassembled WGS sequence"/>
</dbReference>
<dbReference type="OrthoDB" id="249225at2"/>
<gene>
    <name evidence="1" type="ORF">C8D97_10291</name>
</gene>
<protein>
    <submittedName>
        <fullName evidence="1">Uncharacterized protein</fullName>
    </submittedName>
</protein>